<dbReference type="Proteomes" id="UP000829542">
    <property type="component" value="Chromosome"/>
</dbReference>
<sequence length="101" mass="11709">MTQEMFHATTTFPLTDPMRLIRRLCKHWAHKITTEYSDSEGSVDFGDQKTAKLYANEGTLTIKISTPTKSDLETIQDVVERHVVRMIPEEEITKIKWELSL</sequence>
<dbReference type="Pfam" id="PF09981">
    <property type="entry name" value="DUF2218"/>
    <property type="match status" value="1"/>
</dbReference>
<gene>
    <name evidence="1" type="ORF">MMG00_05910</name>
</gene>
<accession>A0ABY3X9F5</accession>
<evidence type="ECO:0000313" key="1">
    <source>
        <dbReference type="EMBL" id="UNM97380.1"/>
    </source>
</evidence>
<proteinExistence type="predicted"/>
<name>A0ABY3X9F5_9GAMM</name>
<dbReference type="Gene3D" id="3.30.310.50">
    <property type="entry name" value="Alpha-D-phosphohexomutase, C-terminal domain"/>
    <property type="match status" value="1"/>
</dbReference>
<dbReference type="EMBL" id="CP093379">
    <property type="protein sequence ID" value="UNM97380.1"/>
    <property type="molecule type" value="Genomic_DNA"/>
</dbReference>
<dbReference type="RefSeq" id="WP_242152785.1">
    <property type="nucleotide sequence ID" value="NZ_CP093379.1"/>
</dbReference>
<protein>
    <submittedName>
        <fullName evidence="1">DUF2218 domain-containing protein</fullName>
    </submittedName>
</protein>
<keyword evidence="2" id="KW-1185">Reference proteome</keyword>
<dbReference type="InterPro" id="IPR014543">
    <property type="entry name" value="UCP028291"/>
</dbReference>
<evidence type="ECO:0000313" key="2">
    <source>
        <dbReference type="Proteomes" id="UP000829542"/>
    </source>
</evidence>
<organism evidence="1 2">
    <name type="scientific">Ignatzschineria rhizosphaerae</name>
    <dbReference type="NCBI Taxonomy" id="2923279"/>
    <lineage>
        <taxon>Bacteria</taxon>
        <taxon>Pseudomonadati</taxon>
        <taxon>Pseudomonadota</taxon>
        <taxon>Gammaproteobacteria</taxon>
        <taxon>Cardiobacteriales</taxon>
        <taxon>Ignatzschineriaceae</taxon>
        <taxon>Ignatzschineria</taxon>
    </lineage>
</organism>
<reference evidence="1 2" key="1">
    <citation type="submission" date="2022-03" db="EMBL/GenBank/DDBJ databases">
        <title>Ignatzschineria rhizosphaerae HR5S32.</title>
        <authorList>
            <person name="Sun J.Q."/>
            <person name="Feng J.Y."/>
        </authorList>
    </citation>
    <scope>NUCLEOTIDE SEQUENCE [LARGE SCALE GENOMIC DNA]</scope>
    <source>
        <strain evidence="1 2">HR5S32</strain>
    </source>
</reference>